<dbReference type="InterPro" id="IPR050176">
    <property type="entry name" value="LTTR"/>
</dbReference>
<evidence type="ECO:0000313" key="6">
    <source>
        <dbReference type="EMBL" id="CCO24915.1"/>
    </source>
</evidence>
<dbReference type="InterPro" id="IPR005119">
    <property type="entry name" value="LysR_subst-bd"/>
</dbReference>
<dbReference type="GO" id="GO:0003700">
    <property type="term" value="F:DNA-binding transcription factor activity"/>
    <property type="evidence" value="ECO:0007669"/>
    <property type="project" value="InterPro"/>
</dbReference>
<dbReference type="PANTHER" id="PTHR30579">
    <property type="entry name" value="TRANSCRIPTIONAL REGULATOR"/>
    <property type="match status" value="1"/>
</dbReference>
<dbReference type="eggNOG" id="COG0583">
    <property type="taxonomic scope" value="Bacteria"/>
</dbReference>
<dbReference type="PRINTS" id="PR00039">
    <property type="entry name" value="HTHLYSR"/>
</dbReference>
<dbReference type="InterPro" id="IPR036388">
    <property type="entry name" value="WH-like_DNA-bd_sf"/>
</dbReference>
<dbReference type="AlphaFoldDB" id="L0RFF4"/>
<dbReference type="Pfam" id="PF03466">
    <property type="entry name" value="LysR_substrate"/>
    <property type="match status" value="1"/>
</dbReference>
<reference evidence="6 7" key="1">
    <citation type="submission" date="2012-10" db="EMBL/GenBank/DDBJ databases">
        <authorList>
            <person name="Genoscope - CEA"/>
        </authorList>
    </citation>
    <scope>NUCLEOTIDE SEQUENCE [LARGE SCALE GENOMIC DNA]</scope>
    <source>
        <strain evidence="7">AM13 / DSM 14728</strain>
    </source>
</reference>
<evidence type="ECO:0000259" key="5">
    <source>
        <dbReference type="PROSITE" id="PS50931"/>
    </source>
</evidence>
<sequence length="293" mass="33705">MLDNKFLEALTAVVEEGGFDKAAIKLNLTQSAISQRIRNLEEQLGQVLVVRSVPPEPTPAGRKLIKHMRQVRLMEQELTHDMGFNQSDEFITLPLGVNADSLATWLFDALEVFLHKNKVVLDLYVDDENQTHELLKRGEVVGCIGSERKTPRSCVSEHLTTFNYLCLCTPQFRDKWFQKGLTLESLSKIPAVVFNRKDETQSQMLKKIFPEENIIHPIFYVPSSEAFVDVVCRGLAYGMVPEFQVQEDLKSGRLIEIIPEGRVQMSLYWHCWNVETSLLNDLRLTFLEYFKQK</sequence>
<proteinExistence type="inferred from homology"/>
<keyword evidence="2" id="KW-0805">Transcription regulation</keyword>
<protein>
    <submittedName>
        <fullName evidence="6">Transcriptional regulator, LysR family</fullName>
    </submittedName>
</protein>
<dbReference type="InterPro" id="IPR036390">
    <property type="entry name" value="WH_DNA-bd_sf"/>
</dbReference>
<dbReference type="SUPFAM" id="SSF53850">
    <property type="entry name" value="Periplasmic binding protein-like II"/>
    <property type="match status" value="1"/>
</dbReference>
<evidence type="ECO:0000256" key="4">
    <source>
        <dbReference type="ARBA" id="ARBA00023163"/>
    </source>
</evidence>
<dbReference type="Proteomes" id="UP000010808">
    <property type="component" value="Chromosome"/>
</dbReference>
<comment type="similarity">
    <text evidence="1">Belongs to the LysR transcriptional regulatory family.</text>
</comment>
<feature type="domain" description="HTH lysR-type" evidence="5">
    <location>
        <begin position="2"/>
        <end position="58"/>
    </location>
</feature>
<dbReference type="PATRIC" id="fig|1121451.3.peg.2857"/>
<dbReference type="PANTHER" id="PTHR30579:SF2">
    <property type="entry name" value="HTH-TYPE TRANSCRIPTIONAL REGULATOR ARGP"/>
    <property type="match status" value="1"/>
</dbReference>
<gene>
    <name evidence="6" type="ORF">DESAM_22648</name>
</gene>
<dbReference type="NCBIfam" id="NF002964">
    <property type="entry name" value="PRK03635.1"/>
    <property type="match status" value="1"/>
</dbReference>
<keyword evidence="4" id="KW-0804">Transcription</keyword>
<keyword evidence="3" id="KW-0238">DNA-binding</keyword>
<dbReference type="SUPFAM" id="SSF46785">
    <property type="entry name" value="Winged helix' DNA-binding domain"/>
    <property type="match status" value="1"/>
</dbReference>
<name>L0RFF4_9BACT</name>
<accession>L0RFF4</accession>
<dbReference type="Pfam" id="PF00126">
    <property type="entry name" value="HTH_1"/>
    <property type="match status" value="1"/>
</dbReference>
<dbReference type="NCBIfam" id="NF009888">
    <property type="entry name" value="PRK13348.1"/>
    <property type="match status" value="1"/>
</dbReference>
<evidence type="ECO:0000256" key="3">
    <source>
        <dbReference type="ARBA" id="ARBA00023125"/>
    </source>
</evidence>
<dbReference type="HOGENOM" id="CLU_063829_0_0_7"/>
<evidence type="ECO:0000256" key="2">
    <source>
        <dbReference type="ARBA" id="ARBA00023015"/>
    </source>
</evidence>
<dbReference type="GO" id="GO:0003677">
    <property type="term" value="F:DNA binding"/>
    <property type="evidence" value="ECO:0007669"/>
    <property type="project" value="UniProtKB-KW"/>
</dbReference>
<dbReference type="Gene3D" id="1.10.10.10">
    <property type="entry name" value="Winged helix-like DNA-binding domain superfamily/Winged helix DNA-binding domain"/>
    <property type="match status" value="1"/>
</dbReference>
<dbReference type="PROSITE" id="PS50931">
    <property type="entry name" value="HTH_LYSR"/>
    <property type="match status" value="1"/>
</dbReference>
<dbReference type="InterPro" id="IPR017685">
    <property type="entry name" value="ArgP"/>
</dbReference>
<dbReference type="RefSeq" id="WP_015337513.1">
    <property type="nucleotide sequence ID" value="NC_020055.1"/>
</dbReference>
<organism evidence="6 7">
    <name type="scientific">Maridesulfovibrio hydrothermalis AM13 = DSM 14728</name>
    <dbReference type="NCBI Taxonomy" id="1121451"/>
    <lineage>
        <taxon>Bacteria</taxon>
        <taxon>Pseudomonadati</taxon>
        <taxon>Thermodesulfobacteriota</taxon>
        <taxon>Desulfovibrionia</taxon>
        <taxon>Desulfovibrionales</taxon>
        <taxon>Desulfovibrionaceae</taxon>
        <taxon>Maridesulfovibrio</taxon>
    </lineage>
</organism>
<evidence type="ECO:0000256" key="1">
    <source>
        <dbReference type="ARBA" id="ARBA00009437"/>
    </source>
</evidence>
<dbReference type="OrthoDB" id="3252676at2"/>
<dbReference type="KEGG" id="dhy:DESAM_22648"/>
<evidence type="ECO:0000313" key="7">
    <source>
        <dbReference type="Proteomes" id="UP000010808"/>
    </source>
</evidence>
<dbReference type="NCBIfam" id="TIGR03298">
    <property type="entry name" value="argP"/>
    <property type="match status" value="1"/>
</dbReference>
<dbReference type="InterPro" id="IPR000847">
    <property type="entry name" value="LysR_HTH_N"/>
</dbReference>
<dbReference type="EMBL" id="FO203522">
    <property type="protein sequence ID" value="CCO24915.1"/>
    <property type="molecule type" value="Genomic_DNA"/>
</dbReference>
<dbReference type="Gene3D" id="3.40.190.290">
    <property type="match status" value="1"/>
</dbReference>
<dbReference type="STRING" id="1121451.DESAM_22648"/>
<keyword evidence="7" id="KW-1185">Reference proteome</keyword>